<feature type="domain" description="N-acetyltransferase" evidence="1">
    <location>
        <begin position="9"/>
        <end position="150"/>
    </location>
</feature>
<organism evidence="2 3">
    <name type="scientific">Mobilisporobacter senegalensis</name>
    <dbReference type="NCBI Taxonomy" id="1329262"/>
    <lineage>
        <taxon>Bacteria</taxon>
        <taxon>Bacillati</taxon>
        <taxon>Bacillota</taxon>
        <taxon>Clostridia</taxon>
        <taxon>Lachnospirales</taxon>
        <taxon>Lachnospiraceae</taxon>
        <taxon>Mobilisporobacter</taxon>
    </lineage>
</organism>
<protein>
    <submittedName>
        <fullName evidence="2">Putative acetyltransferase</fullName>
    </submittedName>
</protein>
<dbReference type="InterPro" id="IPR051554">
    <property type="entry name" value="Acetyltransferase_Eis"/>
</dbReference>
<dbReference type="InterPro" id="IPR025559">
    <property type="entry name" value="Eis_dom"/>
</dbReference>
<evidence type="ECO:0000313" key="3">
    <source>
        <dbReference type="Proteomes" id="UP000273083"/>
    </source>
</evidence>
<accession>A0A3N1XHW7</accession>
<dbReference type="Proteomes" id="UP000273083">
    <property type="component" value="Unassembled WGS sequence"/>
</dbReference>
<evidence type="ECO:0000259" key="1">
    <source>
        <dbReference type="PROSITE" id="PS51186"/>
    </source>
</evidence>
<proteinExistence type="predicted"/>
<dbReference type="SUPFAM" id="SSF55729">
    <property type="entry name" value="Acyl-CoA N-acyltransferases (Nat)"/>
    <property type="match status" value="1"/>
</dbReference>
<dbReference type="Gene3D" id="3.30.1050.10">
    <property type="entry name" value="SCP2 sterol-binding domain"/>
    <property type="match status" value="1"/>
</dbReference>
<gene>
    <name evidence="2" type="ORF">EDD66_1084</name>
</gene>
<dbReference type="Pfam" id="PF13530">
    <property type="entry name" value="SCP2_2"/>
    <property type="match status" value="1"/>
</dbReference>
<name>A0A3N1XHW7_9FIRM</name>
<dbReference type="GO" id="GO:0034069">
    <property type="term" value="F:aminoglycoside N-acetyltransferase activity"/>
    <property type="evidence" value="ECO:0007669"/>
    <property type="project" value="TreeGrafter"/>
</dbReference>
<dbReference type="GO" id="GO:0030649">
    <property type="term" value="P:aminoglycoside antibiotic catabolic process"/>
    <property type="evidence" value="ECO:0007669"/>
    <property type="project" value="TreeGrafter"/>
</dbReference>
<dbReference type="OrthoDB" id="2063981at2"/>
<dbReference type="Pfam" id="PF13527">
    <property type="entry name" value="Acetyltransf_9"/>
    <property type="match status" value="1"/>
</dbReference>
<dbReference type="SUPFAM" id="SSF55718">
    <property type="entry name" value="SCP-like"/>
    <property type="match status" value="1"/>
</dbReference>
<dbReference type="Gene3D" id="3.40.630.30">
    <property type="match status" value="2"/>
</dbReference>
<sequence>MEEKKSKVMSYEKVYTEKQQKDSYDLWKLCFGDTREYMDNYFAWRLKENQILSLYSDEAMTSMIHLNPYPLILSGKEIQTNYIVGVATRPEYRKQGLMRKLLTKALEDMYEEGHEFTWLMPASDKIYLPFDFRYIYEQQRRKITINKDNASVWSEEKESDVQAAAIRGLGNKEYQDKIDQSDIYIKVLDSSNSKEITRLISFVNKVLDKTQEIFAKRDEHYYKRLQADMESAGGNVLIVYNDKRIIGCVSYMLEGNYAEITESVIRKKYTRQIVETVVKAIAAKWTDKKDSIKNDKNTDEVKDNLEITFLESEFMDESVLDDFHFNGETKPIIMARIVNVPKFMKGITAKEPLSIIIKIEDPILDGNHNIWEFNFQNKIGESYFCEISSTDKIPEIVLDIGNFTEIFMGHKKITELEQNLSNDVLEKLKNIKFFHKIFLNEIV</sequence>
<dbReference type="PANTHER" id="PTHR37817:SF1">
    <property type="entry name" value="N-ACETYLTRANSFERASE EIS"/>
    <property type="match status" value="1"/>
</dbReference>
<dbReference type="InterPro" id="IPR000182">
    <property type="entry name" value="GNAT_dom"/>
</dbReference>
<keyword evidence="3" id="KW-1185">Reference proteome</keyword>
<dbReference type="RefSeq" id="WP_123610004.1">
    <property type="nucleotide sequence ID" value="NZ_RJVG01000008.1"/>
</dbReference>
<dbReference type="AlphaFoldDB" id="A0A3N1XHW7"/>
<dbReference type="EMBL" id="RJVG01000008">
    <property type="protein sequence ID" value="ROR26284.1"/>
    <property type="molecule type" value="Genomic_DNA"/>
</dbReference>
<keyword evidence="2" id="KW-0808">Transferase</keyword>
<evidence type="ECO:0000313" key="2">
    <source>
        <dbReference type="EMBL" id="ROR26284.1"/>
    </source>
</evidence>
<dbReference type="CDD" id="cd04301">
    <property type="entry name" value="NAT_SF"/>
    <property type="match status" value="1"/>
</dbReference>
<dbReference type="InterPro" id="IPR036527">
    <property type="entry name" value="SCP2_sterol-bd_dom_sf"/>
</dbReference>
<dbReference type="PANTHER" id="PTHR37817">
    <property type="entry name" value="N-ACETYLTRANSFERASE EIS"/>
    <property type="match status" value="1"/>
</dbReference>
<dbReference type="InterPro" id="IPR016181">
    <property type="entry name" value="Acyl_CoA_acyltransferase"/>
</dbReference>
<comment type="caution">
    <text evidence="2">The sequence shown here is derived from an EMBL/GenBank/DDBJ whole genome shotgun (WGS) entry which is preliminary data.</text>
</comment>
<dbReference type="PROSITE" id="PS51186">
    <property type="entry name" value="GNAT"/>
    <property type="match status" value="1"/>
</dbReference>
<reference evidence="2 3" key="1">
    <citation type="submission" date="2018-11" db="EMBL/GenBank/DDBJ databases">
        <title>Genomic Encyclopedia of Type Strains, Phase IV (KMG-IV): sequencing the most valuable type-strain genomes for metagenomic binning, comparative biology and taxonomic classification.</title>
        <authorList>
            <person name="Goeker M."/>
        </authorList>
    </citation>
    <scope>NUCLEOTIDE SEQUENCE [LARGE SCALE GENOMIC DNA]</scope>
    <source>
        <strain evidence="2 3">DSM 26537</strain>
    </source>
</reference>